<protein>
    <submittedName>
        <fullName evidence="11">BTB_2 domain-containing protein</fullName>
    </submittedName>
</protein>
<dbReference type="InterPro" id="IPR028325">
    <property type="entry name" value="VG_K_chnl"/>
</dbReference>
<feature type="region of interest" description="Disordered" evidence="8">
    <location>
        <begin position="381"/>
        <end position="461"/>
    </location>
</feature>
<keyword evidence="5" id="KW-0406">Ion transport</keyword>
<evidence type="ECO:0000256" key="2">
    <source>
        <dbReference type="ARBA" id="ARBA00022448"/>
    </source>
</evidence>
<feature type="compositionally biased region" description="Gly residues" evidence="8">
    <location>
        <begin position="431"/>
        <end position="454"/>
    </location>
</feature>
<keyword evidence="3" id="KW-0812">Transmembrane</keyword>
<dbReference type="GO" id="GO:0005251">
    <property type="term" value="F:delayed rectifier potassium channel activity"/>
    <property type="evidence" value="ECO:0007669"/>
    <property type="project" value="TreeGrafter"/>
</dbReference>
<dbReference type="Gene3D" id="3.30.710.10">
    <property type="entry name" value="Potassium Channel Kv1.1, Chain A"/>
    <property type="match status" value="1"/>
</dbReference>
<evidence type="ECO:0000256" key="8">
    <source>
        <dbReference type="SAM" id="MobiDB-lite"/>
    </source>
</evidence>
<feature type="region of interest" description="Disordered" evidence="8">
    <location>
        <begin position="1128"/>
        <end position="1153"/>
    </location>
</feature>
<dbReference type="GO" id="GO:0001508">
    <property type="term" value="P:action potential"/>
    <property type="evidence" value="ECO:0007669"/>
    <property type="project" value="TreeGrafter"/>
</dbReference>
<evidence type="ECO:0000256" key="4">
    <source>
        <dbReference type="ARBA" id="ARBA00022989"/>
    </source>
</evidence>
<comment type="subcellular location">
    <subcellularLocation>
        <location evidence="1">Membrane</location>
        <topology evidence="1">Multi-pass membrane protein</topology>
    </subcellularLocation>
</comment>
<dbReference type="GO" id="GO:0008076">
    <property type="term" value="C:voltage-gated potassium channel complex"/>
    <property type="evidence" value="ECO:0007669"/>
    <property type="project" value="InterPro"/>
</dbReference>
<accession>A0A1I8F8E7</accession>
<evidence type="ECO:0000259" key="9">
    <source>
        <dbReference type="Pfam" id="PF02214"/>
    </source>
</evidence>
<feature type="compositionally biased region" description="Low complexity" evidence="8">
    <location>
        <begin position="716"/>
        <end position="729"/>
    </location>
</feature>
<sequence length="1336" mass="143181">LPKRKGETAHLSGRRSEQECISDLQRCVSKLTSAACAARPREASDTDEQVSRAGRGRPKRTRHAAARKRHRRKYRLSSRSSAAGGGGSSGNASQTAAQEAAINCGSSSSGGGGSGRGGSVAKSVDNGRRKKGRPPKKRPKLEPADPQAGDFRRVAGVAAASSVAASNPAASAASAATSAASIAAQLRHRRRFRRLSRFQKAGPAAAQKTTLVEAGQPDAAARDNIGGCRRSLQLLMKLPTRARCHCDSGNRNGRRRLPRHLKASLCTRDSIDSVIENVLSQRSRSGLYRLVTSSAAVATAALLLRSRRRRRRRRATAGATDFAANRRAFRGSGGFPAAMAAAPASPPRPGGGCGGGGCSCGSCILRVDAATFFRSRLNAQFPQQAARQQHQKPAGPPPPQSMWVPQKTPCYGAPPMQMPSYPGLSHPPIPLGGGPQRLGGVSGGVSSGGGGGGAPSRRCPSCSHRQPPWWPVIIAKSMGAPTPSLSHSAITSLQRQRTAGLFSASIDCGSRGSGGQLRPPTSLAPPPCLPPSHPGLFLPQLNLYHGDGGSLFAESDEDGQLDWLLIIGWSAADCRIGIGAQRNSAGGKPSQKQCPDAPVMRKSLKLSQQSTVGWQPAMVSRATSVTLRQGQRLAASRGRRPPETRIIINVGGVRFETYKSTLQNIPDTRLAWLAEATSVNSAETSIPDTGEYFFDAGNSGVFRHDSSTTTAPAGCTPPWTSAAPSPTGASDEEELAYWGMTTRNRWSPAAGPPYRTHRDAQETLAELNGGELSDDGEEDAPARHRHRRFGIEEAAGPELGRWQRVRPRVWCAGSRSRYSALGGPGKTQKGPADQWFLTSSHTRWRTVSVLFILASIIALVVETLARGFESRARRAAAMNCSRLMVSDCLRYTQPRPAVHAVDITVTAYFALELAARLVFCPRNFSNRAKLDRPGCCGNGLASSFAVAAGNQPSSCTPDSQGARILRIFKLTQALLRVENPGLVHRELTLLGTVFANLRHPVRHPPHLHLRTVRRESPVNEFRTIPIGFSGYIVGGCLRHQAASWSSALPVPIIVKQTSPCTTRNAQARLKLPKRKKRVLVGAHDALKQTAGAVIVGCGGGERPTAVCISGGGRPNVRLEHQLSCSDSGEENALGERRARPVARGRHKRDSPDRLPRLHADITIEVSDDWRPLQGSRRRWKSLRLRAASVYMYIRIHMHFVLLNLSFTIVSRSLEFARNSVKSGELFKHQKLGIRARSGSSGGKVGGFSGGAVFGGASRRLIATIRRAPPSTTDSGGRKRRRTSSPRWYRTASAPSEAKLSPFEVEEAAQRGSSEDSLKVPPQAPRMSCCDAGARWC</sequence>
<evidence type="ECO:0000313" key="11">
    <source>
        <dbReference type="WBParaSite" id="maker-unitig_24631-snap-gene-0.2-mRNA-1"/>
    </source>
</evidence>
<feature type="compositionally biased region" description="Low complexity" evidence="8">
    <location>
        <begin position="381"/>
        <end position="393"/>
    </location>
</feature>
<feature type="region of interest" description="Disordered" evidence="8">
    <location>
        <begin position="1264"/>
        <end position="1325"/>
    </location>
</feature>
<feature type="domain" description="Potassium channel tetramerisation-type BTB" evidence="9">
    <location>
        <begin position="646"/>
        <end position="696"/>
    </location>
</feature>
<dbReference type="PANTHER" id="PTHR11537:SF252">
    <property type="entry name" value="POTASSIUM VOLTAGE-GATED CHANNEL PROTEIN SHAW"/>
    <property type="match status" value="1"/>
</dbReference>
<dbReference type="GO" id="GO:0051260">
    <property type="term" value="P:protein homooligomerization"/>
    <property type="evidence" value="ECO:0007669"/>
    <property type="project" value="InterPro"/>
</dbReference>
<keyword evidence="10" id="KW-1185">Reference proteome</keyword>
<dbReference type="InterPro" id="IPR011333">
    <property type="entry name" value="SKP1/BTB/POZ_sf"/>
</dbReference>
<organism evidence="10 11">
    <name type="scientific">Macrostomum lignano</name>
    <dbReference type="NCBI Taxonomy" id="282301"/>
    <lineage>
        <taxon>Eukaryota</taxon>
        <taxon>Metazoa</taxon>
        <taxon>Spiralia</taxon>
        <taxon>Lophotrochozoa</taxon>
        <taxon>Platyhelminthes</taxon>
        <taxon>Rhabditophora</taxon>
        <taxon>Macrostomorpha</taxon>
        <taxon>Macrostomida</taxon>
        <taxon>Macrostomidae</taxon>
        <taxon>Macrostomum</taxon>
    </lineage>
</organism>
<feature type="compositionally biased region" description="Basic residues" evidence="8">
    <location>
        <begin position="54"/>
        <end position="76"/>
    </location>
</feature>
<feature type="region of interest" description="Disordered" evidence="8">
    <location>
        <begin position="706"/>
        <end position="730"/>
    </location>
</feature>
<keyword evidence="7" id="KW-0407">Ion channel</keyword>
<dbReference type="PANTHER" id="PTHR11537">
    <property type="entry name" value="VOLTAGE-GATED POTASSIUM CHANNEL"/>
    <property type="match status" value="1"/>
</dbReference>
<dbReference type="SUPFAM" id="SSF54695">
    <property type="entry name" value="POZ domain"/>
    <property type="match status" value="1"/>
</dbReference>
<feature type="compositionally biased region" description="Basic residues" evidence="8">
    <location>
        <begin position="128"/>
        <end position="139"/>
    </location>
</feature>
<evidence type="ECO:0000256" key="7">
    <source>
        <dbReference type="ARBA" id="ARBA00023303"/>
    </source>
</evidence>
<evidence type="ECO:0000256" key="1">
    <source>
        <dbReference type="ARBA" id="ARBA00004141"/>
    </source>
</evidence>
<evidence type="ECO:0000313" key="10">
    <source>
        <dbReference type="Proteomes" id="UP000095280"/>
    </source>
</evidence>
<dbReference type="Pfam" id="PF02214">
    <property type="entry name" value="BTB_2"/>
    <property type="match status" value="1"/>
</dbReference>
<proteinExistence type="predicted"/>
<evidence type="ECO:0000256" key="5">
    <source>
        <dbReference type="ARBA" id="ARBA00023065"/>
    </source>
</evidence>
<keyword evidence="6" id="KW-0472">Membrane</keyword>
<dbReference type="Proteomes" id="UP000095280">
    <property type="component" value="Unplaced"/>
</dbReference>
<keyword evidence="2" id="KW-0813">Transport</keyword>
<feature type="region of interest" description="Disordered" evidence="8">
    <location>
        <begin position="34"/>
        <end position="150"/>
    </location>
</feature>
<evidence type="ECO:0000256" key="3">
    <source>
        <dbReference type="ARBA" id="ARBA00022692"/>
    </source>
</evidence>
<feature type="compositionally biased region" description="Basic residues" evidence="8">
    <location>
        <begin position="1139"/>
        <end position="1148"/>
    </location>
</feature>
<dbReference type="Gene3D" id="1.20.120.350">
    <property type="entry name" value="Voltage-gated potassium channels. Chain C"/>
    <property type="match status" value="1"/>
</dbReference>
<keyword evidence="4" id="KW-1133">Transmembrane helix</keyword>
<dbReference type="InterPro" id="IPR027359">
    <property type="entry name" value="Volt_channel_dom_sf"/>
</dbReference>
<feature type="compositionally biased region" description="Gly residues" evidence="8">
    <location>
        <begin position="108"/>
        <end position="118"/>
    </location>
</feature>
<dbReference type="InterPro" id="IPR003131">
    <property type="entry name" value="T1-type_BTB"/>
</dbReference>
<reference evidence="11" key="1">
    <citation type="submission" date="2016-11" db="UniProtKB">
        <authorList>
            <consortium name="WormBaseParasite"/>
        </authorList>
    </citation>
    <scope>IDENTIFICATION</scope>
</reference>
<name>A0A1I8F8E7_9PLAT</name>
<evidence type="ECO:0000256" key="6">
    <source>
        <dbReference type="ARBA" id="ARBA00023136"/>
    </source>
</evidence>
<dbReference type="WBParaSite" id="maker-unitig_24631-snap-gene-0.2-mRNA-1">
    <property type="protein sequence ID" value="maker-unitig_24631-snap-gene-0.2-mRNA-1"/>
    <property type="gene ID" value="maker-unitig_24631-snap-gene-0.2"/>
</dbReference>